<dbReference type="Pfam" id="PF00884">
    <property type="entry name" value="Sulfatase"/>
    <property type="match status" value="1"/>
</dbReference>
<feature type="domain" description="Sulfatase N-terminal" evidence="4">
    <location>
        <begin position="34"/>
        <end position="310"/>
    </location>
</feature>
<evidence type="ECO:0000256" key="2">
    <source>
        <dbReference type="ARBA" id="ARBA00022801"/>
    </source>
</evidence>
<evidence type="ECO:0000313" key="5">
    <source>
        <dbReference type="EMBL" id="HEA20931.1"/>
    </source>
</evidence>
<dbReference type="EMBL" id="DRGL01000027">
    <property type="protein sequence ID" value="HEA20931.1"/>
    <property type="molecule type" value="Genomic_DNA"/>
</dbReference>
<proteinExistence type="inferred from homology"/>
<evidence type="ECO:0000256" key="1">
    <source>
        <dbReference type="ARBA" id="ARBA00008779"/>
    </source>
</evidence>
<feature type="signal peptide" evidence="3">
    <location>
        <begin position="1"/>
        <end position="28"/>
    </location>
</feature>
<dbReference type="SUPFAM" id="SSF53649">
    <property type="entry name" value="Alkaline phosphatase-like"/>
    <property type="match status" value="1"/>
</dbReference>
<reference evidence="5" key="1">
    <citation type="journal article" date="2020" name="mSystems">
        <title>Genome- and Community-Level Interaction Insights into Carbon Utilization and Element Cycling Functions of Hydrothermarchaeota in Hydrothermal Sediment.</title>
        <authorList>
            <person name="Zhou Z."/>
            <person name="Liu Y."/>
            <person name="Xu W."/>
            <person name="Pan J."/>
            <person name="Luo Z.H."/>
            <person name="Li M."/>
        </authorList>
    </citation>
    <scope>NUCLEOTIDE SEQUENCE [LARGE SCALE GENOMIC DNA]</scope>
    <source>
        <strain evidence="5">HyVt-345</strain>
    </source>
</reference>
<dbReference type="CDD" id="cd16027">
    <property type="entry name" value="SGSH"/>
    <property type="match status" value="1"/>
</dbReference>
<organism evidence="5">
    <name type="scientific">Pricia antarctica</name>
    <dbReference type="NCBI Taxonomy" id="641691"/>
    <lineage>
        <taxon>Bacteria</taxon>
        <taxon>Pseudomonadati</taxon>
        <taxon>Bacteroidota</taxon>
        <taxon>Flavobacteriia</taxon>
        <taxon>Flavobacteriales</taxon>
        <taxon>Flavobacteriaceae</taxon>
        <taxon>Pricia</taxon>
    </lineage>
</organism>
<dbReference type="InterPro" id="IPR017850">
    <property type="entry name" value="Alkaline_phosphatase_core_sf"/>
</dbReference>
<evidence type="ECO:0000259" key="4">
    <source>
        <dbReference type="Pfam" id="PF00884"/>
    </source>
</evidence>
<name>A0A831QQL2_9FLAO</name>
<keyword evidence="3" id="KW-0732">Signal</keyword>
<keyword evidence="2" id="KW-0378">Hydrolase</keyword>
<dbReference type="InterPro" id="IPR000917">
    <property type="entry name" value="Sulfatase_N"/>
</dbReference>
<dbReference type="GO" id="GO:0004065">
    <property type="term" value="F:arylsulfatase activity"/>
    <property type="evidence" value="ECO:0007669"/>
    <property type="project" value="TreeGrafter"/>
</dbReference>
<dbReference type="PANTHER" id="PTHR42693:SF53">
    <property type="entry name" value="ENDO-4-O-SULFATASE"/>
    <property type="match status" value="1"/>
</dbReference>
<protein>
    <submittedName>
        <fullName evidence="5">Sulfatase</fullName>
    </submittedName>
</protein>
<dbReference type="PANTHER" id="PTHR42693">
    <property type="entry name" value="ARYLSULFATASE FAMILY MEMBER"/>
    <property type="match status" value="1"/>
</dbReference>
<accession>A0A831QQL2</accession>
<feature type="chain" id="PRO_5032305741" evidence="3">
    <location>
        <begin position="29"/>
        <end position="627"/>
    </location>
</feature>
<comment type="caution">
    <text evidence="5">The sequence shown here is derived from an EMBL/GenBank/DDBJ whole genome shotgun (WGS) entry which is preliminary data.</text>
</comment>
<sequence>MKNFQNMGFRFLLGICALFSSTSFNTQSAERKPPNIVWIVSEDNSKHYMKLFDDNGTETPNIAALAEHGILFDHAFSNAPVCSVARSTIISGYYAPRTGTQYHRRAEYVPMPDSLRMFPAYLRNAGYYTVNNSKEDYNFTKGDDVWDVSSKKGSWKDRKKGQPFFYIHNIGTTHESSVQFSETDMEAHPTRTKENSFKVQPNHPDTELFRYTNAYYRDRIIDMDKQVGEVVEALKADGLLENTFIFYYGDHGGVLPGSKGYVYETGLHVPMVVRVPEKYKDLVDKKMGSRAKRFVSFVDLAPTVLDLAGIKIPEQMDGRPFLGNNIDLRALRNDNVTYGYADRFDEKYDFVRSVRKGKYKYIRSFQPFNVDALMNNYRYRQSAYREWKTLYREGKLNETQSAFFKPRSSEMLFDVENDPYETKNLARDPEMRTTVKKMHDLLHTWIKGMPDLSLYPEFYLVEKALDDPVKFGKEHKKEINGYIDTADLMLMDFGTVKNQIRSRLKSNDPWQRYWALIVCSSFDQIAKSLVPMAREIAKKDPETINRVRAAEFLGLIMVADPAPVMLSALYGTDSPTKALLILNCMASLGSVGTPYIFDIATEKINQKVRDDEMVRWRLEYLFKGNHK</sequence>
<dbReference type="Gene3D" id="3.40.720.10">
    <property type="entry name" value="Alkaline Phosphatase, subunit A"/>
    <property type="match status" value="1"/>
</dbReference>
<gene>
    <name evidence="5" type="ORF">ENH87_08425</name>
</gene>
<dbReference type="InterPro" id="IPR050738">
    <property type="entry name" value="Sulfatase"/>
</dbReference>
<dbReference type="Proteomes" id="UP000886191">
    <property type="component" value="Unassembled WGS sequence"/>
</dbReference>
<comment type="similarity">
    <text evidence="1">Belongs to the sulfatase family.</text>
</comment>
<dbReference type="AlphaFoldDB" id="A0A831QQL2"/>
<evidence type="ECO:0000256" key="3">
    <source>
        <dbReference type="SAM" id="SignalP"/>
    </source>
</evidence>